<evidence type="ECO:0000256" key="2">
    <source>
        <dbReference type="SAM" id="Phobius"/>
    </source>
</evidence>
<dbReference type="Proteomes" id="UP000248889">
    <property type="component" value="Unassembled WGS sequence"/>
</dbReference>
<reference evidence="4 5" key="1">
    <citation type="submission" date="2018-06" db="EMBL/GenBank/DDBJ databases">
        <title>Streptacidiphilus pinicola sp. nov., isolated from pine grove soil.</title>
        <authorList>
            <person name="Roh S.G."/>
            <person name="Park S."/>
            <person name="Kim M.-K."/>
            <person name="Yun B.-R."/>
            <person name="Park J."/>
            <person name="Kim M.J."/>
            <person name="Kim Y.S."/>
            <person name="Kim S.B."/>
        </authorList>
    </citation>
    <scope>NUCLEOTIDE SEQUENCE [LARGE SCALE GENOMIC DNA]</scope>
    <source>
        <strain evidence="4 5">MMS16-CNU450</strain>
    </source>
</reference>
<organism evidence="4 5">
    <name type="scientific">Streptacidiphilus pinicola</name>
    <dbReference type="NCBI Taxonomy" id="2219663"/>
    <lineage>
        <taxon>Bacteria</taxon>
        <taxon>Bacillati</taxon>
        <taxon>Actinomycetota</taxon>
        <taxon>Actinomycetes</taxon>
        <taxon>Kitasatosporales</taxon>
        <taxon>Streptomycetaceae</taxon>
        <taxon>Streptacidiphilus</taxon>
    </lineage>
</organism>
<evidence type="ECO:0000313" key="5">
    <source>
        <dbReference type="Proteomes" id="UP000248889"/>
    </source>
</evidence>
<feature type="transmembrane region" description="Helical" evidence="2">
    <location>
        <begin position="60"/>
        <end position="82"/>
    </location>
</feature>
<dbReference type="OrthoDB" id="4571933at2"/>
<keyword evidence="2" id="KW-1133">Transmembrane helix</keyword>
<dbReference type="AlphaFoldDB" id="A0A2X0J5T6"/>
<accession>A0A2X0J5T6</accession>
<keyword evidence="5" id="KW-1185">Reference proteome</keyword>
<evidence type="ECO:0000256" key="1">
    <source>
        <dbReference type="SAM" id="MobiDB-lite"/>
    </source>
</evidence>
<feature type="transmembrane region" description="Helical" evidence="2">
    <location>
        <begin position="138"/>
        <end position="158"/>
    </location>
</feature>
<keyword evidence="2" id="KW-0812">Transmembrane</keyword>
<feature type="domain" description="Protein-glutamine gamma-glutamyltransferase-like C-terminal" evidence="3">
    <location>
        <begin position="208"/>
        <end position="277"/>
    </location>
</feature>
<comment type="caution">
    <text evidence="4">The sequence shown here is derived from an EMBL/GenBank/DDBJ whole genome shotgun (WGS) entry which is preliminary data.</text>
</comment>
<sequence>MAAVALNAAQGTALAGYGPAKAQWLLLVFGVAIAGWALAVRARRTQERLPGGGTPTQARIASLVVPGIAVMAAATVVGLAVLGTRGLQTPPIQPPTGIAAPSAPGGNAQPTPIVTSGAGDKQSGSSSPIDFQALLEGFLALLAVALLVLVAVFLARWLSARRRSERADGTVDGGLRGDGTEEALADAVLAGREALADDPDPRTAIIACYAAMERSLAHGGISRRKADTPTDLLRRAAEAGLVQGAAAQTLTDLFREARYSTHPLGEAQRDQARTALESIGAHLARAAAEADARFGAREETVI</sequence>
<dbReference type="EMBL" id="QKYN01000105">
    <property type="protein sequence ID" value="RAG82758.1"/>
    <property type="molecule type" value="Genomic_DNA"/>
</dbReference>
<dbReference type="Pfam" id="PF13559">
    <property type="entry name" value="DUF4129"/>
    <property type="match status" value="1"/>
</dbReference>
<dbReference type="InterPro" id="IPR025403">
    <property type="entry name" value="TgpA-like_C"/>
</dbReference>
<protein>
    <submittedName>
        <fullName evidence="4">DUF4129 domain-containing protein</fullName>
    </submittedName>
</protein>
<feature type="region of interest" description="Disordered" evidence="1">
    <location>
        <begin position="92"/>
        <end position="122"/>
    </location>
</feature>
<evidence type="ECO:0000259" key="3">
    <source>
        <dbReference type="Pfam" id="PF13559"/>
    </source>
</evidence>
<feature type="transmembrane region" description="Helical" evidence="2">
    <location>
        <begin position="22"/>
        <end position="40"/>
    </location>
</feature>
<evidence type="ECO:0000313" key="4">
    <source>
        <dbReference type="EMBL" id="RAG82758.1"/>
    </source>
</evidence>
<proteinExistence type="predicted"/>
<name>A0A2X0J5T6_9ACTN</name>
<gene>
    <name evidence="4" type="ORF">DN069_25910</name>
</gene>
<keyword evidence="2" id="KW-0472">Membrane</keyword>